<dbReference type="InterPro" id="IPR017927">
    <property type="entry name" value="FAD-bd_FR_type"/>
</dbReference>
<proteinExistence type="inferred from homology"/>
<evidence type="ECO:0000313" key="7">
    <source>
        <dbReference type="EMBL" id="TRY15158.1"/>
    </source>
</evidence>
<dbReference type="EC" id="1.5.1.41" evidence="7"/>
<dbReference type="InterPro" id="IPR017938">
    <property type="entry name" value="Riboflavin_synthase-like_b-brl"/>
</dbReference>
<keyword evidence="1 7" id="KW-0560">Oxidoreductase</keyword>
<dbReference type="EMBL" id="AB058949">
    <property type="protein sequence ID" value="BAB40799.1"/>
    <property type="molecule type" value="Genomic_DNA"/>
</dbReference>
<dbReference type="SUPFAM" id="SSF63380">
    <property type="entry name" value="Riboflavin synthase domain-like"/>
    <property type="match status" value="1"/>
</dbReference>
<dbReference type="Gene3D" id="3.40.50.80">
    <property type="entry name" value="Nucleotide-binding domain of ferredoxin-NADP reductase (FNR) module"/>
    <property type="match status" value="1"/>
</dbReference>
<reference evidence="6" key="2">
    <citation type="journal article" date="2007" name="J. Biochem.">
        <title>Lateral transfer of the lux gene cluster.</title>
        <authorList>
            <person name="Kasai S."/>
            <person name="Okada K."/>
            <person name="Hoshino A."/>
            <person name="Iida T."/>
            <person name="Honda T."/>
        </authorList>
    </citation>
    <scope>NUCLEOTIDE SEQUENCE</scope>
    <source>
        <strain evidence="6">NCIMB 2157</strain>
    </source>
</reference>
<dbReference type="InterPro" id="IPR001433">
    <property type="entry name" value="OxRdtase_FAD/NAD-bd"/>
</dbReference>
<dbReference type="InterPro" id="IPR039261">
    <property type="entry name" value="FNR_nucleotide-bd"/>
</dbReference>
<dbReference type="PRINTS" id="PR00410">
    <property type="entry name" value="PHEHYDRXLASE"/>
</dbReference>
<evidence type="ECO:0000256" key="1">
    <source>
        <dbReference type="ARBA" id="ARBA00023002"/>
    </source>
</evidence>
<dbReference type="Pfam" id="PF00175">
    <property type="entry name" value="NAD_binding_1"/>
    <property type="match status" value="1"/>
</dbReference>
<dbReference type="EMBL" id="VKGK01000005">
    <property type="protein sequence ID" value="TRY15158.1"/>
    <property type="molecule type" value="Genomic_DNA"/>
</dbReference>
<name>Q9AJA3_SHEHA</name>
<dbReference type="InterPro" id="IPR013112">
    <property type="entry name" value="FAD-bd_8"/>
</dbReference>
<dbReference type="AlphaFoldDB" id="Q9AJA3"/>
<dbReference type="GO" id="GO:0052875">
    <property type="term" value="F:riboflavin reductase [NAD(P)H] activity"/>
    <property type="evidence" value="ECO:0007669"/>
    <property type="project" value="UniProtKB-EC"/>
</dbReference>
<dbReference type="Pfam" id="PF08022">
    <property type="entry name" value="FAD_binding_8"/>
    <property type="match status" value="1"/>
</dbReference>
<dbReference type="Gene3D" id="2.40.30.10">
    <property type="entry name" value="Translation factors"/>
    <property type="match status" value="1"/>
</dbReference>
<dbReference type="SUPFAM" id="SSF52343">
    <property type="entry name" value="Ferredoxin reductase-like, C-terminal NADP-linked domain"/>
    <property type="match status" value="1"/>
</dbReference>
<dbReference type="RefSeq" id="WP_143563591.1">
    <property type="nucleotide sequence ID" value="NZ_BMPL01000004.1"/>
</dbReference>
<evidence type="ECO:0000259" key="4">
    <source>
        <dbReference type="PROSITE" id="PS51384"/>
    </source>
</evidence>
<dbReference type="PANTHER" id="PTHR47354">
    <property type="entry name" value="NADH OXIDOREDUCTASE HCR"/>
    <property type="match status" value="1"/>
</dbReference>
<reference evidence="5" key="1">
    <citation type="submission" date="2001-03" db="EMBL/GenBank/DDBJ databases">
        <title>Identification of the lux genes from Shewanella hanedai.</title>
        <authorList>
            <person name="Zenno S."/>
        </authorList>
    </citation>
    <scope>NUCLEOTIDE SEQUENCE</scope>
    <source>
        <strain evidence="5">ATCC 33224</strain>
    </source>
</reference>
<evidence type="ECO:0000256" key="3">
    <source>
        <dbReference type="ARBA" id="ARBA00038177"/>
    </source>
</evidence>
<evidence type="ECO:0000313" key="5">
    <source>
        <dbReference type="EMBL" id="BAB40799.1"/>
    </source>
</evidence>
<dbReference type="CDD" id="cd06189">
    <property type="entry name" value="flavin_oxioreductase"/>
    <property type="match status" value="1"/>
</dbReference>
<dbReference type="OrthoDB" id="9806195at2"/>
<accession>Q9AJA3</accession>
<sequence>MKVKCSVSKIELINKNIYKVYIKPYVPIDFKAGQYIYINLSGNKRQPFSIASCPTDNSVIELHVGSSNENSSLDVMEYFGDALIKNSTIVIDAPHGEAWLREGSNKPILLIAGGTGLSYISSILRNCLNRGFTQPIYVYWGVKNIDFLYADEELQLLCSHHSNLHYIPVVLEDSKYTWLGKKGTVIDAVMDDFTVLTLFDIYVCGPNLMTKAAKDKLVAKKSAKSEQMFSDAFAYM</sequence>
<dbReference type="InterPro" id="IPR050415">
    <property type="entry name" value="MRET"/>
</dbReference>
<reference evidence="8" key="3">
    <citation type="submission" date="2019-07" db="EMBL/GenBank/DDBJ databases">
        <title>Shewanella sp. YLB-08 draft genomic sequence.</title>
        <authorList>
            <person name="Yu L."/>
        </authorList>
    </citation>
    <scope>NUCLEOTIDE SEQUENCE [LARGE SCALE GENOMIC DNA]</scope>
    <source>
        <strain evidence="8">JCM 20706</strain>
    </source>
</reference>
<dbReference type="PANTHER" id="PTHR47354:SF7">
    <property type="entry name" value="NAD(P)H-FLAVIN REDUCTASE"/>
    <property type="match status" value="1"/>
</dbReference>
<organism evidence="5">
    <name type="scientific">Shewanella hanedai</name>
    <name type="common">Alteromonas hanedai</name>
    <dbReference type="NCBI Taxonomy" id="25"/>
    <lineage>
        <taxon>Bacteria</taxon>
        <taxon>Pseudomonadati</taxon>
        <taxon>Pseudomonadota</taxon>
        <taxon>Gammaproteobacteria</taxon>
        <taxon>Alteromonadales</taxon>
        <taxon>Shewanellaceae</taxon>
        <taxon>Shewanella</taxon>
    </lineage>
</organism>
<evidence type="ECO:0000256" key="2">
    <source>
        <dbReference type="ARBA" id="ARBA00023223"/>
    </source>
</evidence>
<feature type="domain" description="FAD-binding FR-type" evidence="4">
    <location>
        <begin position="1"/>
        <end position="101"/>
    </location>
</feature>
<keyword evidence="2" id="KW-0455">Luminescence</keyword>
<protein>
    <submittedName>
        <fullName evidence="7">NAD(P)H-flavin reductase</fullName>
        <ecNumber evidence="7">1.16.1.3</ecNumber>
        <ecNumber evidence="7">1.5.1.41</ecNumber>
    </submittedName>
    <submittedName>
        <fullName evidence="5">Uncharacterized protein luxG</fullName>
    </submittedName>
</protein>
<gene>
    <name evidence="5" type="primary">luxG</name>
    <name evidence="7" type="ORF">FN961_05665</name>
</gene>
<dbReference type="GO" id="GO:0008218">
    <property type="term" value="P:bioluminescence"/>
    <property type="evidence" value="ECO:0007669"/>
    <property type="project" value="UniProtKB-KW"/>
</dbReference>
<evidence type="ECO:0000313" key="6">
    <source>
        <dbReference type="EMBL" id="BAF40899.1"/>
    </source>
</evidence>
<keyword evidence="8" id="KW-1185">Reference proteome</keyword>
<comment type="similarity">
    <text evidence="3">Belongs to the Fre/LuxG FAD/NAD(P) flavoprotein oxidoreductase family.</text>
</comment>
<evidence type="ECO:0000313" key="8">
    <source>
        <dbReference type="Proteomes" id="UP000318126"/>
    </source>
</evidence>
<dbReference type="Proteomes" id="UP000318126">
    <property type="component" value="Unassembled WGS sequence"/>
</dbReference>
<reference evidence="7" key="4">
    <citation type="submission" date="2019-07" db="EMBL/GenBank/DDBJ databases">
        <authorList>
            <person name="Yu L."/>
        </authorList>
    </citation>
    <scope>NUCLEOTIDE SEQUENCE</scope>
    <source>
        <strain evidence="7">JCM 20706</strain>
    </source>
</reference>
<dbReference type="PROSITE" id="PS51384">
    <property type="entry name" value="FAD_FR"/>
    <property type="match status" value="1"/>
</dbReference>
<dbReference type="NCBIfam" id="NF005963">
    <property type="entry name" value="PRK08051.1"/>
    <property type="match status" value="1"/>
</dbReference>
<dbReference type="EMBL" id="AB261992">
    <property type="protein sequence ID" value="BAF40899.1"/>
    <property type="molecule type" value="Genomic_DNA"/>
</dbReference>
<dbReference type="EC" id="1.16.1.3" evidence="7"/>